<protein>
    <submittedName>
        <fullName evidence="1">Uncharacterized protein</fullName>
    </submittedName>
</protein>
<name>A0ACC2IMU7_9PEZI</name>
<comment type="caution">
    <text evidence="1">The sequence shown here is derived from an EMBL/GenBank/DDBJ whole genome shotgun (WGS) entry which is preliminary data.</text>
</comment>
<sequence length="664" mass="75451">MGSNPRRPLAEATPTVNIDLHRNDKFCGRQDVLLQLHSYLERGVTPSGESSSSASCLIHAIGDYRWLLVFDNAEDVATIRPFWPAGRHGSIIVTSQNPQIQHLTRCSIQLKPLTPSEGASLIQTYLDRGGSEEDAAKDLSLTLGGHPLAIVHFVGYISRSQCPIDQISRDLNQRLKSSQIWNMVDAYGSLDARAYEHSLKTVWNLALNRLTDDSRLLLELTAFLDPDHTQVELFVGPTSGDTEDATSTSGWQYWTRTRFDSAVANLSERHLIERHLYNNDDSLRTHRALQRSILNNFDQDPARRDRRFENVVSILRRALPTANIIARSDATQFSTFARYLPQVFSVHAVLVDSQPPIKCSLEFVEVAADMGFYCRSQGETVALPFLYTAERICNDAEASKVGEDETRNLLKLKADILSLIAIIVKPRDKALTLCYADQLDEAVPMYEEGIEYYKSVGNELRLNHLRVLRLWILSSRQKKEETRKEAAESLNFMIRTLGEDNPLTQQSRSRVAGALFTIGDVGEALKMHEQVFEWRLGKYGHRFDETFGSQYCLAVCYQHVGELAKAEHGLREILRNSTVTEEWRVQDVMRVKFRLYLVLKAQRKQDEAGEVLKEMDEYLVQRRGDLPAGKQEWTDKDDMELLDGDIVTLDHGRTCGIWSSGEFW</sequence>
<proteinExistence type="predicted"/>
<gene>
    <name evidence="1" type="ORF">ONZ43_g4421</name>
</gene>
<dbReference type="Proteomes" id="UP001153334">
    <property type="component" value="Unassembled WGS sequence"/>
</dbReference>
<accession>A0ACC2IMU7</accession>
<keyword evidence="2" id="KW-1185">Reference proteome</keyword>
<evidence type="ECO:0000313" key="1">
    <source>
        <dbReference type="EMBL" id="KAJ8116525.1"/>
    </source>
</evidence>
<reference evidence="1" key="1">
    <citation type="submission" date="2022-11" db="EMBL/GenBank/DDBJ databases">
        <title>Genome Sequence of Nemania bipapillata.</title>
        <authorList>
            <person name="Buettner E."/>
        </authorList>
    </citation>
    <scope>NUCLEOTIDE SEQUENCE</scope>
    <source>
        <strain evidence="1">CP14</strain>
    </source>
</reference>
<evidence type="ECO:0000313" key="2">
    <source>
        <dbReference type="Proteomes" id="UP001153334"/>
    </source>
</evidence>
<organism evidence="1 2">
    <name type="scientific">Nemania bipapillata</name>
    <dbReference type="NCBI Taxonomy" id="110536"/>
    <lineage>
        <taxon>Eukaryota</taxon>
        <taxon>Fungi</taxon>
        <taxon>Dikarya</taxon>
        <taxon>Ascomycota</taxon>
        <taxon>Pezizomycotina</taxon>
        <taxon>Sordariomycetes</taxon>
        <taxon>Xylariomycetidae</taxon>
        <taxon>Xylariales</taxon>
        <taxon>Xylariaceae</taxon>
        <taxon>Nemania</taxon>
    </lineage>
</organism>
<dbReference type="EMBL" id="JAPESX010001187">
    <property type="protein sequence ID" value="KAJ8116525.1"/>
    <property type="molecule type" value="Genomic_DNA"/>
</dbReference>